<dbReference type="InterPro" id="IPR050361">
    <property type="entry name" value="MPP/UQCRC_Complex"/>
</dbReference>
<accession>A0A6A5BPZ4</accession>
<keyword evidence="4" id="KW-0999">Mitochondrion inner membrane</keyword>
<evidence type="ECO:0000256" key="9">
    <source>
        <dbReference type="ARBA" id="ARBA00038146"/>
    </source>
</evidence>
<feature type="domain" description="Peptidase M16 C-terminal" evidence="12">
    <location>
        <begin position="229"/>
        <end position="412"/>
    </location>
</feature>
<comment type="caution">
    <text evidence="13">The sequence shown here is derived from an EMBL/GenBank/DDBJ whole genome shotgun (WGS) entry which is preliminary data.</text>
</comment>
<dbReference type="Pfam" id="PF05193">
    <property type="entry name" value="Peptidase_M16_C"/>
    <property type="match status" value="1"/>
</dbReference>
<evidence type="ECO:0000313" key="13">
    <source>
        <dbReference type="EMBL" id="KAF0975495.1"/>
    </source>
</evidence>
<evidence type="ECO:0000256" key="10">
    <source>
        <dbReference type="ARBA" id="ARBA00040751"/>
    </source>
</evidence>
<dbReference type="GO" id="GO:0006508">
    <property type="term" value="P:proteolysis"/>
    <property type="evidence" value="ECO:0007669"/>
    <property type="project" value="InterPro"/>
</dbReference>
<dbReference type="PANTHER" id="PTHR11851">
    <property type="entry name" value="METALLOPROTEASE"/>
    <property type="match status" value="1"/>
</dbReference>
<dbReference type="VEuPathDB" id="AmoebaDB:FDP41_005489"/>
<gene>
    <name evidence="13" type="ORF">FDP41_005489</name>
</gene>
<evidence type="ECO:0000259" key="11">
    <source>
        <dbReference type="Pfam" id="PF00675"/>
    </source>
</evidence>
<dbReference type="AlphaFoldDB" id="A0A6A5BPZ4"/>
<dbReference type="InterPro" id="IPR011249">
    <property type="entry name" value="Metalloenz_LuxS/M16"/>
</dbReference>
<dbReference type="Pfam" id="PF00675">
    <property type="entry name" value="Peptidase_M16"/>
    <property type="match status" value="1"/>
</dbReference>
<name>A0A6A5BPZ4_NAEFO</name>
<evidence type="ECO:0000256" key="8">
    <source>
        <dbReference type="ARBA" id="ARBA00023136"/>
    </source>
</evidence>
<keyword evidence="6" id="KW-0249">Electron transport</keyword>
<dbReference type="InterPro" id="IPR007863">
    <property type="entry name" value="Peptidase_M16_C"/>
</dbReference>
<evidence type="ECO:0000256" key="5">
    <source>
        <dbReference type="ARBA" id="ARBA00022946"/>
    </source>
</evidence>
<dbReference type="Proteomes" id="UP000444721">
    <property type="component" value="Unassembled WGS sequence"/>
</dbReference>
<keyword evidence="7" id="KW-0496">Mitochondrion</keyword>
<feature type="domain" description="Peptidase M16 N-terminal" evidence="11">
    <location>
        <begin position="76"/>
        <end position="222"/>
    </location>
</feature>
<keyword evidence="5" id="KW-0809">Transit peptide</keyword>
<evidence type="ECO:0000256" key="6">
    <source>
        <dbReference type="ARBA" id="ARBA00022982"/>
    </source>
</evidence>
<dbReference type="GO" id="GO:0046872">
    <property type="term" value="F:metal ion binding"/>
    <property type="evidence" value="ECO:0007669"/>
    <property type="project" value="InterPro"/>
</dbReference>
<evidence type="ECO:0000259" key="12">
    <source>
        <dbReference type="Pfam" id="PF05193"/>
    </source>
</evidence>
<dbReference type="Gene3D" id="3.30.830.10">
    <property type="entry name" value="Metalloenzyme, LuxS/M16 peptidase-like"/>
    <property type="match status" value="2"/>
</dbReference>
<proteinExistence type="inferred from homology"/>
<evidence type="ECO:0000256" key="1">
    <source>
        <dbReference type="ARBA" id="ARBA00004443"/>
    </source>
</evidence>
<reference evidence="13 14" key="1">
    <citation type="journal article" date="2019" name="Sci. Rep.">
        <title>Nanopore sequencing improves the draft genome of the human pathogenic amoeba Naegleria fowleri.</title>
        <authorList>
            <person name="Liechti N."/>
            <person name="Schurch N."/>
            <person name="Bruggmann R."/>
            <person name="Wittwer M."/>
        </authorList>
    </citation>
    <scope>NUCLEOTIDE SEQUENCE [LARGE SCALE GENOMIC DNA]</scope>
    <source>
        <strain evidence="13 14">ATCC 30894</strain>
    </source>
</reference>
<evidence type="ECO:0000256" key="7">
    <source>
        <dbReference type="ARBA" id="ARBA00023128"/>
    </source>
</evidence>
<dbReference type="VEuPathDB" id="AmoebaDB:NfTy_066660"/>
<dbReference type="RefSeq" id="XP_044560208.1">
    <property type="nucleotide sequence ID" value="XM_044709018.1"/>
</dbReference>
<dbReference type="OMA" id="APKFALY"/>
<protein>
    <recommendedName>
        <fullName evidence="10">Cytochrome b-c1 complex subunit 2, mitochondrial</fullName>
    </recommendedName>
</protein>
<evidence type="ECO:0000313" key="14">
    <source>
        <dbReference type="Proteomes" id="UP000444721"/>
    </source>
</evidence>
<evidence type="ECO:0000256" key="3">
    <source>
        <dbReference type="ARBA" id="ARBA00022660"/>
    </source>
</evidence>
<evidence type="ECO:0000256" key="2">
    <source>
        <dbReference type="ARBA" id="ARBA00022448"/>
    </source>
</evidence>
<dbReference type="InterPro" id="IPR011765">
    <property type="entry name" value="Pept_M16_N"/>
</dbReference>
<dbReference type="GO" id="GO:0005743">
    <property type="term" value="C:mitochondrial inner membrane"/>
    <property type="evidence" value="ECO:0007669"/>
    <property type="project" value="UniProtKB-SubCell"/>
</dbReference>
<evidence type="ECO:0000256" key="4">
    <source>
        <dbReference type="ARBA" id="ARBA00022792"/>
    </source>
</evidence>
<comment type="subcellular location">
    <subcellularLocation>
        <location evidence="1">Mitochondrion inner membrane</location>
        <topology evidence="1">Peripheral membrane protein</topology>
        <orientation evidence="1">Matrix side</orientation>
    </subcellularLocation>
</comment>
<keyword evidence="2" id="KW-0813">Transport</keyword>
<dbReference type="InterPro" id="IPR001431">
    <property type="entry name" value="Pept_M16_Zn_BS"/>
</dbReference>
<dbReference type="VEuPathDB" id="AmoebaDB:NF0116890"/>
<dbReference type="SUPFAM" id="SSF63411">
    <property type="entry name" value="LuxS/MPP-like metallohydrolase"/>
    <property type="match status" value="2"/>
</dbReference>
<dbReference type="GeneID" id="68112707"/>
<sequence>MKISSLAKTSKKFLQTNSRCFSTCLNNKASLIGSPGEIPLSSFFPGTPVLPNQVDVSEESLVFQTQKSTLPNGLNVVSTDSTSRGVSVVSLFVNAGSRFETYRTSGVSHFVEKFFFSGTNNRSLLRLVTELQKTGATVSAQTGRENIVYQTEALRESVPLVLELISNSVLQGRLHPWDLEPKTEAVKRDISEFQNNPQFILNEALHNIAFNGETLGRSLLCPPHNVSKIDTDVILTYMDNLFVAPRMTLVGTNISHEELKELASTLFGSIPTQVSQRPEGELFTFDKSEYVGGDYQIHDLSGNGVHAILAYKGPSLNSSTQAPYLVLNEFLGQTSNKYTASIHHTASRLAKTVKNAEFGSSFVTSYSDNGLFGVYLSGKNAKEVSQAVEKVVSELNSVDKNLTEEAFEGAKNHALLKLYNSVSSSLGLNEHNAAYGSVQEVAQAISNVTAQDVKQAAKYLLQSNPTLVSYGNLDGMIKTRNIQ</sequence>
<keyword evidence="3" id="KW-0679">Respiratory chain</keyword>
<keyword evidence="14" id="KW-1185">Reference proteome</keyword>
<dbReference type="EMBL" id="VFQX01000044">
    <property type="protein sequence ID" value="KAF0975495.1"/>
    <property type="molecule type" value="Genomic_DNA"/>
</dbReference>
<dbReference type="PANTHER" id="PTHR11851:SF209">
    <property type="entry name" value="CYTOCHROME B-C1 COMPLEX SUBUNIT 2, MITOCHONDRIAL"/>
    <property type="match status" value="1"/>
</dbReference>
<organism evidence="13 14">
    <name type="scientific">Naegleria fowleri</name>
    <name type="common">Brain eating amoeba</name>
    <dbReference type="NCBI Taxonomy" id="5763"/>
    <lineage>
        <taxon>Eukaryota</taxon>
        <taxon>Discoba</taxon>
        <taxon>Heterolobosea</taxon>
        <taxon>Tetramitia</taxon>
        <taxon>Eutetramitia</taxon>
        <taxon>Vahlkampfiidae</taxon>
        <taxon>Naegleria</taxon>
    </lineage>
</organism>
<comment type="similarity">
    <text evidence="9">Belongs to the peptidase M16 family. UQCRC2/QCR2 subfamily.</text>
</comment>
<keyword evidence="8" id="KW-0472">Membrane</keyword>
<dbReference type="PROSITE" id="PS00143">
    <property type="entry name" value="INSULINASE"/>
    <property type="match status" value="1"/>
</dbReference>
<dbReference type="OrthoDB" id="10251424at2759"/>
<dbReference type="GO" id="GO:0004222">
    <property type="term" value="F:metalloendopeptidase activity"/>
    <property type="evidence" value="ECO:0007669"/>
    <property type="project" value="InterPro"/>
</dbReference>